<evidence type="ECO:0000313" key="5">
    <source>
        <dbReference type="Proteomes" id="UP000041394"/>
    </source>
</evidence>
<reference evidence="4" key="2">
    <citation type="submission" date="2014-12" db="EMBL/GenBank/DDBJ databases">
        <authorList>
            <person name="Smet A."/>
        </authorList>
    </citation>
    <scope>NUCLEOTIDE SEQUENCE [LARGE SCALE GENOMIC DNA]</scope>
</reference>
<dbReference type="AlphaFoldDB" id="A0A0K2XBR8"/>
<protein>
    <submittedName>
        <fullName evidence="2">Uncharacterized protein</fullName>
    </submittedName>
</protein>
<dbReference type="EMBL" id="CDMN01000001">
    <property type="protein sequence ID" value="CRF43486.1"/>
    <property type="molecule type" value="Genomic_DNA"/>
</dbReference>
<organism evidence="2 6">
    <name type="scientific">Helicobacter ailurogastricus</name>
    <dbReference type="NCBI Taxonomy" id="1578720"/>
    <lineage>
        <taxon>Bacteria</taxon>
        <taxon>Pseudomonadati</taxon>
        <taxon>Campylobacterota</taxon>
        <taxon>Epsilonproteobacteria</taxon>
        <taxon>Campylobacterales</taxon>
        <taxon>Helicobacteraceae</taxon>
        <taxon>Helicobacter</taxon>
    </lineage>
</organism>
<evidence type="ECO:0000313" key="6">
    <source>
        <dbReference type="Proteomes" id="UP000045175"/>
    </source>
</evidence>
<dbReference type="RefSeq" id="WP_156239887.1">
    <property type="nucleotide sequence ID" value="NZ_BSCV01000021.1"/>
</dbReference>
<evidence type="ECO:0000313" key="2">
    <source>
        <dbReference type="EMBL" id="CRF42154.1"/>
    </source>
</evidence>
<dbReference type="Proteomes" id="UP000041394">
    <property type="component" value="Unassembled WGS sequence"/>
</dbReference>
<dbReference type="EMBL" id="CDML01000053">
    <property type="protein sequence ID" value="CRF41769.1"/>
    <property type="molecule type" value="Genomic_DNA"/>
</dbReference>
<accession>A0A0K2XBR8</accession>
<evidence type="ECO:0000313" key="4">
    <source>
        <dbReference type="Proteomes" id="UP000038622"/>
    </source>
</evidence>
<dbReference type="EMBL" id="CDMH01000014">
    <property type="protein sequence ID" value="CRF42154.1"/>
    <property type="molecule type" value="Genomic_DNA"/>
</dbReference>
<dbReference type="Proteomes" id="UP000045175">
    <property type="component" value="Unassembled WGS sequence"/>
</dbReference>
<reference evidence="2" key="1">
    <citation type="submission" date="2014-12" db="EMBL/GenBank/DDBJ databases">
        <title>Whole genome sequences of four Staphylococcus schleiferi canine isolates.</title>
        <authorList>
            <person name="Misic A.M."/>
            <person name="Cain C."/>
            <person name="Morris D.O."/>
            <person name="Rankin S."/>
            <person name="Beiting D."/>
        </authorList>
    </citation>
    <scope>NUCLEOTIDE SEQUENCE</scope>
    <source>
        <strain evidence="1">ASB11</strain>
        <strain evidence="2">ASB13</strain>
        <strain evidence="3">ASB9</strain>
    </source>
</reference>
<dbReference type="STRING" id="1578720.HAL011_15840"/>
<gene>
    <name evidence="1" type="ORF">HAL011_15840</name>
    <name evidence="2" type="ORF">HAL013_03130</name>
    <name evidence="3" type="ORF">HAL09_00270</name>
</gene>
<proteinExistence type="predicted"/>
<evidence type="ECO:0000313" key="3">
    <source>
        <dbReference type="EMBL" id="CRF43486.1"/>
    </source>
</evidence>
<dbReference type="Proteomes" id="UP000038622">
    <property type="component" value="Unassembled WGS sequence"/>
</dbReference>
<sequence length="48" mass="5355">MSAKEEIQVEYLQLIPVGFIDLLAGGLNYFNNPEGTIKRAEVVIFTRG</sequence>
<reference evidence="5 6" key="3">
    <citation type="submission" date="2014-12" db="EMBL/GenBank/DDBJ databases">
        <authorList>
            <person name="Jaenicke S."/>
        </authorList>
    </citation>
    <scope>NUCLEOTIDE SEQUENCE [LARGE SCALE GENOMIC DNA]</scope>
</reference>
<keyword evidence="4" id="KW-1185">Reference proteome</keyword>
<evidence type="ECO:0000313" key="1">
    <source>
        <dbReference type="EMBL" id="CRF41769.1"/>
    </source>
</evidence>
<name>A0A0K2XBR8_9HELI</name>
<dbReference type="OrthoDB" id="5329396at2"/>